<proteinExistence type="predicted"/>
<sequence length="458" mass="51419">MVMRDDMGMPRPTEIGTREAKFAAAPDLKERGDWLCVNVETSCPWPVYPQSFEFADHLMWIIPLTQEEYGGVAMKVPKGLSREEAEGLMLRFLSVLSWRERSGIAVAHRSGGSMPMMMGLNKKLGFAIREEFDLIDLACPEEEGPRIALALMREALSLNHHGYAFLSYWRVLELAYPVTKARVDWMQATLPTLKGPGIKEALETIAAQGAEDVCRHLFESGRCAMAHASGKPIINPDDPRDALRLYRELPLVRMLAERAIEAGFGIPTPSTEYAQHLYELRGWKQVFGDDLIGRLLSGEGPREEENVDMPNVSVRLRQRPPYPPMENMTIAGLDVEGAVVRVAYKSADGLFEMRFRLDFGEERLHFAIEDGIYGHDDGSVAAAEYRREFHRFFRDYFLNGELVIVNSNTAETLSRKDAFLPTNCYVELDACNADIAKAQAEVDRRIAAQGGQNTSEPA</sequence>
<accession>A0AA41ZA94</accession>
<dbReference type="Pfam" id="PF17419">
    <property type="entry name" value="MauJ"/>
    <property type="match status" value="1"/>
</dbReference>
<dbReference type="EMBL" id="JANFAV010000017">
    <property type="protein sequence ID" value="MCW6536880.1"/>
    <property type="molecule type" value="Genomic_DNA"/>
</dbReference>
<protein>
    <submittedName>
        <fullName evidence="1">Uncharacterized protein</fullName>
    </submittedName>
</protein>
<dbReference type="InterPro" id="IPR035383">
    <property type="entry name" value="MauJ"/>
</dbReference>
<comment type="caution">
    <text evidence="1">The sequence shown here is derived from an EMBL/GenBank/DDBJ whole genome shotgun (WGS) entry which is preliminary data.</text>
</comment>
<gene>
    <name evidence="1" type="ORF">NEE01_19045</name>
</gene>
<reference evidence="1" key="1">
    <citation type="submission" date="2022-06" db="EMBL/GenBank/DDBJ databases">
        <title>Sphingomonas sp. nov. isolated from rhizosphere soil of tomato.</title>
        <authorList>
            <person name="Dong H."/>
            <person name="Gao R."/>
        </authorList>
    </citation>
    <scope>NUCLEOTIDE SEQUENCE</scope>
    <source>
        <strain evidence="1">MMSM24</strain>
    </source>
</reference>
<dbReference type="Proteomes" id="UP001165565">
    <property type="component" value="Unassembled WGS sequence"/>
</dbReference>
<name>A0AA41ZA94_9SPHN</name>
<organism evidence="1 2">
    <name type="scientific">Sphingomonas lycopersici</name>
    <dbReference type="NCBI Taxonomy" id="2951807"/>
    <lineage>
        <taxon>Bacteria</taxon>
        <taxon>Pseudomonadati</taxon>
        <taxon>Pseudomonadota</taxon>
        <taxon>Alphaproteobacteria</taxon>
        <taxon>Sphingomonadales</taxon>
        <taxon>Sphingomonadaceae</taxon>
        <taxon>Sphingomonas</taxon>
    </lineage>
</organism>
<keyword evidence="2" id="KW-1185">Reference proteome</keyword>
<evidence type="ECO:0000313" key="1">
    <source>
        <dbReference type="EMBL" id="MCW6536880.1"/>
    </source>
</evidence>
<dbReference type="AlphaFoldDB" id="A0AA41ZA94"/>
<evidence type="ECO:0000313" key="2">
    <source>
        <dbReference type="Proteomes" id="UP001165565"/>
    </source>
</evidence>
<dbReference type="RefSeq" id="WP_265270670.1">
    <property type="nucleotide sequence ID" value="NZ_JANFAV010000017.1"/>
</dbReference>